<dbReference type="OrthoDB" id="255848at2"/>
<keyword evidence="1" id="KW-0472">Membrane</keyword>
<organism evidence="3 4">
    <name type="scientific">Limnoglobus roseus</name>
    <dbReference type="NCBI Taxonomy" id="2598579"/>
    <lineage>
        <taxon>Bacteria</taxon>
        <taxon>Pseudomonadati</taxon>
        <taxon>Planctomycetota</taxon>
        <taxon>Planctomycetia</taxon>
        <taxon>Gemmatales</taxon>
        <taxon>Gemmataceae</taxon>
        <taxon>Limnoglobus</taxon>
    </lineage>
</organism>
<feature type="domain" description="DUF1559" evidence="2">
    <location>
        <begin position="36"/>
        <end position="314"/>
    </location>
</feature>
<keyword evidence="4" id="KW-1185">Reference proteome</keyword>
<reference evidence="4" key="1">
    <citation type="submission" date="2019-08" db="EMBL/GenBank/DDBJ databases">
        <title>Limnoglobus roseus gen. nov., sp. nov., a novel freshwater planctomycete with a giant genome from the family Gemmataceae.</title>
        <authorList>
            <person name="Kulichevskaya I.S."/>
            <person name="Naumoff D.G."/>
            <person name="Miroshnikov K."/>
            <person name="Ivanova A."/>
            <person name="Philippov D.A."/>
            <person name="Hakobyan A."/>
            <person name="Rijpstra I.C."/>
            <person name="Sinninghe Damste J.S."/>
            <person name="Liesack W."/>
            <person name="Dedysh S.N."/>
        </authorList>
    </citation>
    <scope>NUCLEOTIDE SEQUENCE [LARGE SCALE GENOMIC DNA]</scope>
    <source>
        <strain evidence="4">PX52</strain>
    </source>
</reference>
<keyword evidence="1" id="KW-0812">Transmembrane</keyword>
<dbReference type="NCBIfam" id="TIGR02532">
    <property type="entry name" value="IV_pilin_GFxxxE"/>
    <property type="match status" value="1"/>
</dbReference>
<dbReference type="InterPro" id="IPR012902">
    <property type="entry name" value="N_methyl_site"/>
</dbReference>
<keyword evidence="1" id="KW-1133">Transmembrane helix</keyword>
<feature type="transmembrane region" description="Helical" evidence="1">
    <location>
        <begin position="12"/>
        <end position="35"/>
    </location>
</feature>
<protein>
    <submittedName>
        <fullName evidence="3">Prepilin-type cleavage/methylation domain-containing protein</fullName>
    </submittedName>
</protein>
<gene>
    <name evidence="3" type="ORF">PX52LOC_00526</name>
</gene>
<dbReference type="Proteomes" id="UP000324974">
    <property type="component" value="Chromosome"/>
</dbReference>
<dbReference type="Pfam" id="PF07596">
    <property type="entry name" value="SBP_bac_10"/>
    <property type="match status" value="1"/>
</dbReference>
<dbReference type="InterPro" id="IPR011453">
    <property type="entry name" value="DUF1559"/>
</dbReference>
<proteinExistence type="predicted"/>
<accession>A0A5C1A9C0</accession>
<dbReference type="Gene3D" id="3.30.700.10">
    <property type="entry name" value="Glycoprotein, Type 4 Pilin"/>
    <property type="match status" value="1"/>
</dbReference>
<dbReference type="EMBL" id="CP042425">
    <property type="protein sequence ID" value="QEL13668.1"/>
    <property type="molecule type" value="Genomic_DNA"/>
</dbReference>
<evidence type="ECO:0000259" key="2">
    <source>
        <dbReference type="Pfam" id="PF07596"/>
    </source>
</evidence>
<dbReference type="AlphaFoldDB" id="A0A5C1A9C0"/>
<evidence type="ECO:0000313" key="3">
    <source>
        <dbReference type="EMBL" id="QEL13668.1"/>
    </source>
</evidence>
<name>A0A5C1A9C0_9BACT</name>
<dbReference type="SUPFAM" id="SSF54523">
    <property type="entry name" value="Pili subunits"/>
    <property type="match status" value="1"/>
</dbReference>
<dbReference type="InterPro" id="IPR045584">
    <property type="entry name" value="Pilin-like"/>
</dbReference>
<evidence type="ECO:0000313" key="4">
    <source>
        <dbReference type="Proteomes" id="UP000324974"/>
    </source>
</evidence>
<evidence type="ECO:0000256" key="1">
    <source>
        <dbReference type="SAM" id="Phobius"/>
    </source>
</evidence>
<dbReference type="PANTHER" id="PTHR30093">
    <property type="entry name" value="GENERAL SECRETION PATHWAY PROTEIN G"/>
    <property type="match status" value="1"/>
</dbReference>
<dbReference type="KEGG" id="lrs:PX52LOC_00526"/>
<sequence>MTIRLPRGRRAFTLIELLVVIAIIAILIGLLLPAVQKVREAAARIKCVNNLKQLGLAIHGYHDANGTLPHGSILDLTQQTPTIGQRQHSNWAIAVLPFVEQGALSAKIQAVTRNNCVGLPPDDYNDANASQGFVQQYLPLHVCPSDINANKILEPESKAGDDPAGRMFMTGSYRAVCGVGDVTNNKWWDTYDGATPAGNLKGPIHVQSRALGLKGETMLAIQDGTSNTFMVGEYTTATHERRATFWARAYTSYSMGSASGQARTLLGDYDKCVAVGGTGGDNPCKRSFGSQHTGVINFLAGDGSTKSIRTTIDAVTVFPALCTIAGGEVVAADY</sequence>
<dbReference type="PANTHER" id="PTHR30093:SF2">
    <property type="entry name" value="TYPE II SECRETION SYSTEM PROTEIN H"/>
    <property type="match status" value="1"/>
</dbReference>
<dbReference type="Pfam" id="PF07963">
    <property type="entry name" value="N_methyl"/>
    <property type="match status" value="1"/>
</dbReference>
<dbReference type="RefSeq" id="WP_149108622.1">
    <property type="nucleotide sequence ID" value="NZ_CP042425.1"/>
</dbReference>